<gene>
    <name evidence="2" type="ORF">SAMN05216375_11334</name>
    <name evidence="1" type="ORF">TR210_2032</name>
</gene>
<evidence type="ECO:0000313" key="3">
    <source>
        <dbReference type="Proteomes" id="UP000076878"/>
    </source>
</evidence>
<dbReference type="RefSeq" id="WP_068623421.1">
    <property type="nucleotide sequence ID" value="NZ_FJNB01000015.1"/>
</dbReference>
<name>A0A143Z2F3_9LACT</name>
<evidence type="ECO:0000313" key="4">
    <source>
        <dbReference type="Proteomes" id="UP000199280"/>
    </source>
</evidence>
<protein>
    <submittedName>
        <fullName evidence="1">Uncharacterized protein</fullName>
    </submittedName>
</protein>
<organism evidence="1 3">
    <name type="scientific">Trichococcus ilyis</name>
    <dbReference type="NCBI Taxonomy" id="640938"/>
    <lineage>
        <taxon>Bacteria</taxon>
        <taxon>Bacillati</taxon>
        <taxon>Bacillota</taxon>
        <taxon>Bacilli</taxon>
        <taxon>Lactobacillales</taxon>
        <taxon>Carnobacteriaceae</taxon>
        <taxon>Trichococcus</taxon>
    </lineage>
</organism>
<keyword evidence="4" id="KW-1185">Reference proteome</keyword>
<sequence>METENWVQERLDCLIEASRDYRQKALFQETKKLFQEQYQRIEQMQGELDGRMWSPKEWSD</sequence>
<dbReference type="OrthoDB" id="2918624at2"/>
<proteinExistence type="predicted"/>
<dbReference type="STRING" id="640938.TR210_2032"/>
<evidence type="ECO:0000313" key="1">
    <source>
        <dbReference type="EMBL" id="CZR03701.1"/>
    </source>
</evidence>
<evidence type="ECO:0000313" key="2">
    <source>
        <dbReference type="EMBL" id="SEJ42197.1"/>
    </source>
</evidence>
<dbReference type="EMBL" id="FNYT01000013">
    <property type="protein sequence ID" value="SEJ42197.1"/>
    <property type="molecule type" value="Genomic_DNA"/>
</dbReference>
<dbReference type="EMBL" id="FJNB01000015">
    <property type="protein sequence ID" value="CZR03701.1"/>
    <property type="molecule type" value="Genomic_DNA"/>
</dbReference>
<accession>A0A143Z2F3</accession>
<reference evidence="2 4" key="2">
    <citation type="submission" date="2016-10" db="EMBL/GenBank/DDBJ databases">
        <authorList>
            <person name="Varghese N."/>
            <person name="Submissions S."/>
        </authorList>
    </citation>
    <scope>NUCLEOTIDE SEQUENCE [LARGE SCALE GENOMIC DNA]</scope>
    <source>
        <strain evidence="2 4">DSM 22150</strain>
    </source>
</reference>
<dbReference type="AlphaFoldDB" id="A0A143Z2F3"/>
<dbReference type="Proteomes" id="UP000199280">
    <property type="component" value="Unassembled WGS sequence"/>
</dbReference>
<reference evidence="1 3" key="1">
    <citation type="submission" date="2016-02" db="EMBL/GenBank/DDBJ databases">
        <authorList>
            <person name="Wen L."/>
            <person name="He K."/>
            <person name="Yang H."/>
        </authorList>
    </citation>
    <scope>NUCLEOTIDE SEQUENCE [LARGE SCALE GENOMIC DNA]</scope>
    <source>
        <strain evidence="1">Trichococcus_R210</strain>
    </source>
</reference>
<dbReference type="Proteomes" id="UP000076878">
    <property type="component" value="Unassembled WGS sequence"/>
</dbReference>